<dbReference type="Pfam" id="PF01297">
    <property type="entry name" value="ZnuA"/>
    <property type="match status" value="1"/>
</dbReference>
<protein>
    <submittedName>
        <fullName evidence="6">Zinc ABC transporter ZnuABC, periplasmic zinc-binding protein</fullName>
    </submittedName>
</protein>
<organism evidence="6 7">
    <name type="scientific">Campylobacter lanienae NCTC 13004</name>
    <dbReference type="NCBI Taxonomy" id="1031753"/>
    <lineage>
        <taxon>Bacteria</taxon>
        <taxon>Pseudomonadati</taxon>
        <taxon>Campylobacterota</taxon>
        <taxon>Epsilonproteobacteria</taxon>
        <taxon>Campylobacterales</taxon>
        <taxon>Campylobacteraceae</taxon>
        <taxon>Campylobacter</taxon>
    </lineage>
</organism>
<gene>
    <name evidence="6" type="primary">znuA</name>
    <name evidence="6" type="ORF">CLAN_1408</name>
</gene>
<proteinExistence type="inferred from homology"/>
<dbReference type="AlphaFoldDB" id="A0A1X9SPF4"/>
<evidence type="ECO:0000256" key="5">
    <source>
        <dbReference type="SAM" id="SignalP"/>
    </source>
</evidence>
<feature type="region of interest" description="Disordered" evidence="4">
    <location>
        <begin position="102"/>
        <end position="134"/>
    </location>
</feature>
<dbReference type="GeneID" id="46921875"/>
<dbReference type="RefSeq" id="WP_100590923.1">
    <property type="nucleotide sequence ID" value="NZ_CP015578.1"/>
</dbReference>
<reference evidence="7" key="2">
    <citation type="journal article" date="2017" name="Genome Biol. Evol.">
        <title>Comparative genomic analysis identifies a Campylobacter clade deficient in selenium metabolism.</title>
        <authorList>
            <person name="Miller W.G."/>
            <person name="Yee E."/>
            <person name="Lopes B.S."/>
            <person name="Chapman M.H."/>
            <person name="Huynh S."/>
            <person name="Bono J.L."/>
            <person name="Parker C.T."/>
            <person name="Strachan N.J.C."/>
            <person name="Forbes K.J."/>
        </authorList>
    </citation>
    <scope>NUCLEOTIDE SEQUENCE [LARGE SCALE GENOMIC DNA]</scope>
    <source>
        <strain evidence="7">NCTC 13004</strain>
    </source>
</reference>
<reference evidence="7" key="1">
    <citation type="journal article" date="2017" name="Genome Biol. Evol.">
        <title>Comparative Genomic Analysis Identifies a Campylobacter Clade Deficient in Selenium Metabolism.</title>
        <authorList>
            <person name="Miller W.G."/>
            <person name="Yee E."/>
            <person name="Lopes B.S."/>
            <person name="Chapman M.H."/>
            <person name="Huynh S."/>
            <person name="Bono J.L."/>
            <person name="Parker C.T."/>
            <person name="Strachan N.J.C."/>
            <person name="Forbes K.J."/>
        </authorList>
    </citation>
    <scope>NUCLEOTIDE SEQUENCE [LARGE SCALE GENOMIC DNA]</scope>
    <source>
        <strain evidence="7">NCTC 13004</strain>
    </source>
</reference>
<dbReference type="GO" id="GO:0030001">
    <property type="term" value="P:metal ion transport"/>
    <property type="evidence" value="ECO:0007669"/>
    <property type="project" value="InterPro"/>
</dbReference>
<dbReference type="PANTHER" id="PTHR42953">
    <property type="entry name" value="HIGH-AFFINITY ZINC UPTAKE SYSTEM PROTEIN ZNUA-RELATED"/>
    <property type="match status" value="1"/>
</dbReference>
<name>A0A1X9SPF4_9BACT</name>
<dbReference type="Proteomes" id="UP000202031">
    <property type="component" value="Chromosome"/>
</dbReference>
<accession>A0A1X9SPF4</accession>
<dbReference type="InterPro" id="IPR050492">
    <property type="entry name" value="Bact_metal-bind_prot9"/>
</dbReference>
<dbReference type="GO" id="GO:0046872">
    <property type="term" value="F:metal ion binding"/>
    <property type="evidence" value="ECO:0007669"/>
    <property type="project" value="InterPro"/>
</dbReference>
<feature type="signal peptide" evidence="5">
    <location>
        <begin position="1"/>
        <end position="23"/>
    </location>
</feature>
<feature type="compositionally biased region" description="Basic and acidic residues" evidence="4">
    <location>
        <begin position="105"/>
        <end position="134"/>
    </location>
</feature>
<evidence type="ECO:0000313" key="7">
    <source>
        <dbReference type="Proteomes" id="UP000202031"/>
    </source>
</evidence>
<dbReference type="KEGG" id="clx:CLAN_1408"/>
<evidence type="ECO:0000256" key="4">
    <source>
        <dbReference type="SAM" id="MobiDB-lite"/>
    </source>
</evidence>
<dbReference type="InterPro" id="IPR006127">
    <property type="entry name" value="ZnuA-like"/>
</dbReference>
<keyword evidence="2" id="KW-0813">Transport</keyword>
<comment type="similarity">
    <text evidence="1">Belongs to the bacterial solute-binding protein 9 family.</text>
</comment>
<evidence type="ECO:0000313" key="6">
    <source>
        <dbReference type="EMBL" id="ARQ98131.1"/>
    </source>
</evidence>
<evidence type="ECO:0000256" key="1">
    <source>
        <dbReference type="ARBA" id="ARBA00011028"/>
    </source>
</evidence>
<dbReference type="SUPFAM" id="SSF53807">
    <property type="entry name" value="Helical backbone' metal receptor"/>
    <property type="match status" value="1"/>
</dbReference>
<sequence length="294" mass="33539">MMRLGLILAFLLAILNAKPVVSATILPVEYFIEQIGSNSVEITTIVKANADPHSFEPKVSDMKKLEFSDLFFAVGIEYEGVWLPKFSKAYPNLKIINTQANAHTPQDHDNHDGHDHEDEEHHGDHDGHDNHDHEEFDTHIWLDPILVKDQAKIIAQALSDEYPQNSQIYSQNLDKFNQEIDKLDSYIKDSLKDLKNRKFMVFHPSWGYFAKRYDLTQIAIESGGKEPKPAALARLIKRAKDENIKVIFISPGFSKKSAELIAKQTGAKLIEIDPLSKEWLENMYKIADIFKSSL</sequence>
<dbReference type="Gene3D" id="3.40.50.1980">
    <property type="entry name" value="Nitrogenase molybdenum iron protein domain"/>
    <property type="match status" value="2"/>
</dbReference>
<evidence type="ECO:0000256" key="3">
    <source>
        <dbReference type="ARBA" id="ARBA00022729"/>
    </source>
</evidence>
<evidence type="ECO:0000256" key="2">
    <source>
        <dbReference type="ARBA" id="ARBA00022448"/>
    </source>
</evidence>
<dbReference type="PANTHER" id="PTHR42953:SF3">
    <property type="entry name" value="HIGH-AFFINITY ZINC UPTAKE SYSTEM PROTEIN ZNUA"/>
    <property type="match status" value="1"/>
</dbReference>
<keyword evidence="3 5" id="KW-0732">Signal</keyword>
<dbReference type="EMBL" id="CP015578">
    <property type="protein sequence ID" value="ARQ98131.1"/>
    <property type="molecule type" value="Genomic_DNA"/>
</dbReference>
<feature type="chain" id="PRO_5012123684" evidence="5">
    <location>
        <begin position="24"/>
        <end position="294"/>
    </location>
</feature>